<dbReference type="InterPro" id="IPR044060">
    <property type="entry name" value="Bacterial_rp_domain"/>
</dbReference>
<reference evidence="4 5" key="1">
    <citation type="journal article" date="2015" name="Stand. Genomic Sci.">
        <title>Genomic Encyclopedia of Bacterial and Archaeal Type Strains, Phase III: the genomes of soil and plant-associated and newly described type strains.</title>
        <authorList>
            <person name="Whitman W.B."/>
            <person name="Woyke T."/>
            <person name="Klenk H.P."/>
            <person name="Zhou Y."/>
            <person name="Lilburn T.G."/>
            <person name="Beck B.J."/>
            <person name="De Vos P."/>
            <person name="Vandamme P."/>
            <person name="Eisen J.A."/>
            <person name="Garrity G."/>
            <person name="Hugenholtz P."/>
            <person name="Kyrpides N.C."/>
        </authorList>
    </citation>
    <scope>NUCLEOTIDE SEQUENCE [LARGE SCALE GENOMIC DNA]</scope>
    <source>
        <strain evidence="4 5">A3</strain>
    </source>
</reference>
<dbReference type="NCBIfam" id="TIGR01451">
    <property type="entry name" value="B_ant_repeat"/>
    <property type="match status" value="1"/>
</dbReference>
<evidence type="ECO:0000313" key="4">
    <source>
        <dbReference type="EMBL" id="TCO38234.1"/>
    </source>
</evidence>
<keyword evidence="5" id="KW-1185">Reference proteome</keyword>
<dbReference type="InterPro" id="IPR047589">
    <property type="entry name" value="DUF11_rpt"/>
</dbReference>
<evidence type="ECO:0000256" key="1">
    <source>
        <dbReference type="SAM" id="SignalP"/>
    </source>
</evidence>
<feature type="domain" description="Bacterial repeat" evidence="3">
    <location>
        <begin position="527"/>
        <end position="593"/>
    </location>
</feature>
<dbReference type="Pfam" id="PF01345">
    <property type="entry name" value="DUF11"/>
    <property type="match status" value="1"/>
</dbReference>
<proteinExistence type="predicted"/>
<protein>
    <submittedName>
        <fullName evidence="4">Uncharacterized protein DUF11</fullName>
    </submittedName>
</protein>
<name>A0A4R2I2I9_9GAMM</name>
<feature type="domain" description="DUF11" evidence="2">
    <location>
        <begin position="1059"/>
        <end position="1166"/>
    </location>
</feature>
<dbReference type="InterPro" id="IPR011050">
    <property type="entry name" value="Pectin_lyase_fold/virulence"/>
</dbReference>
<feature type="domain" description="Bacterial repeat" evidence="3">
    <location>
        <begin position="377"/>
        <end position="443"/>
    </location>
</feature>
<sequence length="1332" mass="130403">MNRTLDRTRLVRMAANLALLLGAGPLLAGTVTTTADSGAGSLRAVVAAGGTVTFGVSGTIILTSGAIAIPSGTTITGPGANQLTVDGSNAGRIFTVAAGASANVSGLTLTHGSAGSGGRGGAIQNLGWLTLDGVVLTANSAGDAGGAVYNAGSLTLRASTLNGNAVTDSGCAGGGAIRSETNGSSLVIVNSTITANTANACSGGGVSFNDGTASIRQSTITSNSAGESGGNVYKGSAAAVLDLSGSVVSGGSTGGGTPTNPDLHGAFGGGLVSAGHNLVRTRGDGTGYVASDLANGTDTLLGALANNGGTTPTQLPQPTSPLLEQGGGSCETTDQRGFTRPQGINCDIGAVEYRQAPLTVTIDGGGSASAAATPAPTIGSISNCTGSCTAYYDGEVQPTVTLTATPNAGWLFSGWSGACVGGANPTTTVAMTGARTCVATFAPATFVVTPSVGSGNGTISPSTPQVVTNGLTTSFTLSPAANYHIAGVGGTCGGNLAGNTFTTNAVVANCTVVANFAIDTHVVVPSVSGGNGSISPAVPVTVDHGSATSFTLAPAANYHVANVTGTCGGSLAGNVYTTSAIVADCTVIASFAIDTHTVAPSVSGGNGTISPSTAQTVNHGATTSFTLTPAANYHVGNVTGTCGGSLAGNVYTTSAVVADCTVIASFAIDTHTVTPSVNGGNGTISPSTVQTVNHGATTSFTLAPAANYHVGNVTGTCGGSLAGNVYTTNAVNADCTVIASFAIDTHTVSPSVTGGNGTISPSTPQTVDHGATTSFTLAPAANYHVGSVTGTCGGSLTGNVYTTNAVVADCTVIASFAIDTHTVSPSVDGGNGTISPSTPQTVDHGATTSFTLAPDPNYHIVTPVGGTCGGTLAGNVYTTNAVNADCTVVATFAIDTHTVTPSVGSGSGTISPSTPQSVDHGATTSFTLTPASSHHLVDVAGTCGGSLAGDVYTTDAVVADCTVIANFGIDTHTIGGNVSGLIGSGLVLRLNGANDLPIPGNGSFVFPQALDDLTAYEVTVGQQPNGPTQLCSVTGGNGTLAGADITDVAVTCAPPVPHLTVSVTDNRDYVRYGTLLTYLVRVTNDGEGTATGVSVTNVSPPQIDTVSTSWACHGAGGGAVCQASGSGALNDTGVALPPGRTLTWVVTAPVRVDAPIGVIDYTVDVGGPSPASATDHDTIVIFRTGMDVPYGDGAETDAAGEDALACGTAGGEARRFDLATTHVFTLARTAPVAGMDVVLIARGEASSGIRVERLDIDAIPELRLVATARDGTERATAWVPVPAGAVLALGIATSADRSMLLLEGAQAPLELPLPAGLSPASLTLASPRGCEE</sequence>
<feature type="domain" description="Bacterial repeat" evidence="3">
    <location>
        <begin position="904"/>
        <end position="967"/>
    </location>
</feature>
<feature type="signal peptide" evidence="1">
    <location>
        <begin position="1"/>
        <end position="28"/>
    </location>
</feature>
<feature type="domain" description="Bacterial repeat" evidence="3">
    <location>
        <begin position="453"/>
        <end position="518"/>
    </location>
</feature>
<dbReference type="SUPFAM" id="SSF51126">
    <property type="entry name" value="Pectin lyase-like"/>
    <property type="match status" value="1"/>
</dbReference>
<gene>
    <name evidence="4" type="ORF">EV148_10870</name>
</gene>
<dbReference type="Pfam" id="PF18998">
    <property type="entry name" value="Flg_new_2"/>
    <property type="match status" value="8"/>
</dbReference>
<feature type="domain" description="Bacterial repeat" evidence="3">
    <location>
        <begin position="602"/>
        <end position="668"/>
    </location>
</feature>
<dbReference type="InterPro" id="IPR001434">
    <property type="entry name" value="OmcB-like_DUF11"/>
</dbReference>
<organism evidence="4 5">
    <name type="scientific">Dokdonella fugitiva</name>
    <dbReference type="NCBI Taxonomy" id="328517"/>
    <lineage>
        <taxon>Bacteria</taxon>
        <taxon>Pseudomonadati</taxon>
        <taxon>Pseudomonadota</taxon>
        <taxon>Gammaproteobacteria</taxon>
        <taxon>Lysobacterales</taxon>
        <taxon>Rhodanobacteraceae</taxon>
        <taxon>Dokdonella</taxon>
    </lineage>
</organism>
<dbReference type="InterPro" id="IPR059226">
    <property type="entry name" value="Choice_anch_Q_dom"/>
</dbReference>
<comment type="caution">
    <text evidence="4">The sequence shown here is derived from an EMBL/GenBank/DDBJ whole genome shotgun (WGS) entry which is preliminary data.</text>
</comment>
<feature type="chain" id="PRO_5020331691" evidence="1">
    <location>
        <begin position="29"/>
        <end position="1332"/>
    </location>
</feature>
<keyword evidence="1" id="KW-0732">Signal</keyword>
<dbReference type="NCBIfam" id="NF041518">
    <property type="entry name" value="choice_anch_Q"/>
    <property type="match status" value="1"/>
</dbReference>
<evidence type="ECO:0000259" key="3">
    <source>
        <dbReference type="Pfam" id="PF18998"/>
    </source>
</evidence>
<dbReference type="EMBL" id="SLWQ01000008">
    <property type="protein sequence ID" value="TCO38234.1"/>
    <property type="molecule type" value="Genomic_DNA"/>
</dbReference>
<accession>A0A4R2I2I9</accession>
<evidence type="ECO:0000313" key="5">
    <source>
        <dbReference type="Proteomes" id="UP000294862"/>
    </source>
</evidence>
<evidence type="ECO:0000259" key="2">
    <source>
        <dbReference type="Pfam" id="PF01345"/>
    </source>
</evidence>
<feature type="domain" description="Bacterial repeat" evidence="3">
    <location>
        <begin position="753"/>
        <end position="818"/>
    </location>
</feature>
<feature type="domain" description="Bacterial repeat" evidence="3">
    <location>
        <begin position="676"/>
        <end position="743"/>
    </location>
</feature>
<feature type="domain" description="Bacterial repeat" evidence="3">
    <location>
        <begin position="828"/>
        <end position="894"/>
    </location>
</feature>
<dbReference type="Proteomes" id="UP000294862">
    <property type="component" value="Unassembled WGS sequence"/>
</dbReference>